<reference evidence="2 3" key="1">
    <citation type="submission" date="2015-11" db="EMBL/GenBank/DDBJ databases">
        <title>Expanding the genomic diversity of Burkholderia species for the development of highly accurate diagnostics.</title>
        <authorList>
            <person name="Sahl J."/>
            <person name="Keim P."/>
            <person name="Wagner D."/>
        </authorList>
    </citation>
    <scope>NUCLEOTIDE SEQUENCE [LARGE SCALE GENOMIC DNA]</scope>
    <source>
        <strain evidence="2 3">TSV85</strain>
    </source>
</reference>
<dbReference type="EMBL" id="LOWA01000046">
    <property type="protein sequence ID" value="KVE25071.1"/>
    <property type="molecule type" value="Genomic_DNA"/>
</dbReference>
<name>A0A118DMK4_9BURK</name>
<protein>
    <submittedName>
        <fullName evidence="2">Uncharacterized protein</fullName>
    </submittedName>
</protein>
<dbReference type="AlphaFoldDB" id="A0A118DMK4"/>
<feature type="region of interest" description="Disordered" evidence="1">
    <location>
        <begin position="1"/>
        <end position="24"/>
    </location>
</feature>
<comment type="caution">
    <text evidence="2">The sequence shown here is derived from an EMBL/GenBank/DDBJ whole genome shotgun (WGS) entry which is preliminary data.</text>
</comment>
<gene>
    <name evidence="2" type="ORF">WS67_19560</name>
</gene>
<sequence>MTVGGFSTPRRENGAHRPPLHARSSNARCASCAERLARASLHAIPATFAATARRKFHFAVIGTPATMRATIARLLGPTHCQPGA</sequence>
<keyword evidence="3" id="KW-1185">Reference proteome</keyword>
<evidence type="ECO:0000313" key="3">
    <source>
        <dbReference type="Proteomes" id="UP000062788"/>
    </source>
</evidence>
<evidence type="ECO:0000313" key="2">
    <source>
        <dbReference type="EMBL" id="KVE25071.1"/>
    </source>
</evidence>
<accession>A0A118DMK4</accession>
<dbReference type="Proteomes" id="UP000062788">
    <property type="component" value="Unassembled WGS sequence"/>
</dbReference>
<proteinExistence type="predicted"/>
<evidence type="ECO:0000256" key="1">
    <source>
        <dbReference type="SAM" id="MobiDB-lite"/>
    </source>
</evidence>
<organism evidence="2 3">
    <name type="scientific">Burkholderia singularis</name>
    <dbReference type="NCBI Taxonomy" id="1503053"/>
    <lineage>
        <taxon>Bacteria</taxon>
        <taxon>Pseudomonadati</taxon>
        <taxon>Pseudomonadota</taxon>
        <taxon>Betaproteobacteria</taxon>
        <taxon>Burkholderiales</taxon>
        <taxon>Burkholderiaceae</taxon>
        <taxon>Burkholderia</taxon>
        <taxon>pseudomallei group</taxon>
    </lineage>
</organism>